<accession>A0A1E4RHA9</accession>
<name>A0A1E4RHA9_9ASCO</name>
<proteinExistence type="predicted"/>
<evidence type="ECO:0000313" key="1">
    <source>
        <dbReference type="EMBL" id="ODV66654.1"/>
    </source>
</evidence>
<sequence>LQYVYCLPFTAYWLPLLARLLSTVCSPLTAYRLLSTVCSSFTAYPTILGPRMLKRL</sequence>
<reference evidence="2" key="1">
    <citation type="submission" date="2016-05" db="EMBL/GenBank/DDBJ databases">
        <title>Comparative genomics of biotechnologically important yeasts.</title>
        <authorList>
            <consortium name="DOE Joint Genome Institute"/>
            <person name="Riley R."/>
            <person name="Haridas S."/>
            <person name="Wolfe K.H."/>
            <person name="Lopes M.R."/>
            <person name="Hittinger C.T."/>
            <person name="Goker M."/>
            <person name="Salamov A."/>
            <person name="Wisecaver J."/>
            <person name="Long T.M."/>
            <person name="Aerts A.L."/>
            <person name="Barry K."/>
            <person name="Choi C."/>
            <person name="Clum A."/>
            <person name="Coughlan A.Y."/>
            <person name="Deshpande S."/>
            <person name="Douglass A.P."/>
            <person name="Hanson S.J."/>
            <person name="Klenk H.-P."/>
            <person name="Labutti K."/>
            <person name="Lapidus A."/>
            <person name="Lindquist E."/>
            <person name="Lipzen A."/>
            <person name="Meier-Kolthoff J.P."/>
            <person name="Ohm R.A."/>
            <person name="Otillar R.P."/>
            <person name="Pangilinan J."/>
            <person name="Peng Y."/>
            <person name="Rokas A."/>
            <person name="Rosa C.A."/>
            <person name="Scheuner C."/>
            <person name="Sibirny A.A."/>
            <person name="Slot J.C."/>
            <person name="Stielow J.B."/>
            <person name="Sun H."/>
            <person name="Kurtzman C.P."/>
            <person name="Blackwell M."/>
            <person name="Grigoriev I.V."/>
            <person name="Jeffries T.W."/>
        </authorList>
    </citation>
    <scope>NUCLEOTIDE SEQUENCE [LARGE SCALE GENOMIC DNA]</scope>
    <source>
        <strain evidence="2">NRRL Y-1933</strain>
    </source>
</reference>
<gene>
    <name evidence="1" type="ORF">HYPBUDRAFT_153398</name>
</gene>
<dbReference type="AlphaFoldDB" id="A0A1E4RHA9"/>
<feature type="non-terminal residue" evidence="1">
    <location>
        <position position="1"/>
    </location>
</feature>
<organism evidence="1 2">
    <name type="scientific">Hyphopichia burtonii NRRL Y-1933</name>
    <dbReference type="NCBI Taxonomy" id="984485"/>
    <lineage>
        <taxon>Eukaryota</taxon>
        <taxon>Fungi</taxon>
        <taxon>Dikarya</taxon>
        <taxon>Ascomycota</taxon>
        <taxon>Saccharomycotina</taxon>
        <taxon>Pichiomycetes</taxon>
        <taxon>Debaryomycetaceae</taxon>
        <taxon>Hyphopichia</taxon>
    </lineage>
</organism>
<dbReference type="EMBL" id="KV454542">
    <property type="protein sequence ID" value="ODV66654.1"/>
    <property type="molecule type" value="Genomic_DNA"/>
</dbReference>
<evidence type="ECO:0000313" key="2">
    <source>
        <dbReference type="Proteomes" id="UP000095085"/>
    </source>
</evidence>
<dbReference type="GeneID" id="30996075"/>
<protein>
    <submittedName>
        <fullName evidence="1">Uncharacterized protein</fullName>
    </submittedName>
</protein>
<dbReference type="Proteomes" id="UP000095085">
    <property type="component" value="Unassembled WGS sequence"/>
</dbReference>
<keyword evidence="2" id="KW-1185">Reference proteome</keyword>
<dbReference type="RefSeq" id="XP_020075721.1">
    <property type="nucleotide sequence ID" value="XM_020221526.1"/>
</dbReference>